<organism evidence="2">
    <name type="scientific">Perkinsus marinus (strain ATCC 50983 / TXsc)</name>
    <dbReference type="NCBI Taxonomy" id="423536"/>
    <lineage>
        <taxon>Eukaryota</taxon>
        <taxon>Sar</taxon>
        <taxon>Alveolata</taxon>
        <taxon>Perkinsozoa</taxon>
        <taxon>Perkinsea</taxon>
        <taxon>Perkinsida</taxon>
        <taxon>Perkinsidae</taxon>
        <taxon>Perkinsus</taxon>
    </lineage>
</organism>
<dbReference type="RefSeq" id="XP_002778363.1">
    <property type="nucleotide sequence ID" value="XM_002778317.1"/>
</dbReference>
<dbReference type="Proteomes" id="UP000007800">
    <property type="component" value="Unassembled WGS sequence"/>
</dbReference>
<keyword evidence="2" id="KW-1185">Reference proteome</keyword>
<dbReference type="EMBL" id="GG677774">
    <property type="protein sequence ID" value="EER10158.1"/>
    <property type="molecule type" value="Genomic_DNA"/>
</dbReference>
<evidence type="ECO:0000313" key="2">
    <source>
        <dbReference type="Proteomes" id="UP000007800"/>
    </source>
</evidence>
<sequence>MTLRTLRHCGNDVFRAKPIKPKVNSKKSKKVTVMSATELLTGGVEEAYELADIVSREPCPFDGLLWEKAPEEVAENTMMDPFSPPQLESIFATANSAYEAWVWLHRVIDFRLNEKKAVPPFIEIPVLGLDIAIDDDKRAQLISSIDGVLQDDRLPSSTAHKLIEKLTFASGALDTSAPRWLTIFVGNTAVEYAPIKGSSSCPLMNKMISSFWANVARLQLKVWVARVGSKSNPSDTPSPRH</sequence>
<proteinExistence type="predicted"/>
<dbReference type="AlphaFoldDB" id="C5KZC7"/>
<name>C5KZC7_PERM5</name>
<reference evidence="1 2" key="1">
    <citation type="submission" date="2008-07" db="EMBL/GenBank/DDBJ databases">
        <authorList>
            <person name="El-Sayed N."/>
            <person name="Caler E."/>
            <person name="Inman J."/>
            <person name="Amedeo P."/>
            <person name="Hass B."/>
            <person name="Wortman J."/>
        </authorList>
    </citation>
    <scope>NUCLEOTIDE SEQUENCE [LARGE SCALE GENOMIC DNA]</scope>
    <source>
        <strain evidence="2">ATCC 50983 / TXsc</strain>
    </source>
</reference>
<accession>C5KZC7</accession>
<protein>
    <submittedName>
        <fullName evidence="1">Uncharacterized protein</fullName>
    </submittedName>
</protein>
<gene>
    <name evidence="1" type="ORF">Pmar_PMAR012983</name>
</gene>
<dbReference type="GeneID" id="9038633"/>
<dbReference type="InParanoid" id="C5KZC7"/>
<evidence type="ECO:0000313" key="1">
    <source>
        <dbReference type="EMBL" id="EER10158.1"/>
    </source>
</evidence>